<accession>A0A8S5SQ32</accession>
<evidence type="ECO:0000256" key="1">
    <source>
        <dbReference type="SAM" id="Coils"/>
    </source>
</evidence>
<protein>
    <submittedName>
        <fullName evidence="2">Uncharacterized protein</fullName>
    </submittedName>
</protein>
<name>A0A8S5SQ32_9CAUD</name>
<evidence type="ECO:0000313" key="2">
    <source>
        <dbReference type="EMBL" id="DAF52799.1"/>
    </source>
</evidence>
<dbReference type="Gene3D" id="1.20.5.170">
    <property type="match status" value="1"/>
</dbReference>
<keyword evidence="1" id="KW-0175">Coiled coil</keyword>
<reference evidence="2" key="1">
    <citation type="journal article" date="2021" name="Proc. Natl. Acad. Sci. U.S.A.">
        <title>A Catalog of Tens of Thousands of Viruses from Human Metagenomes Reveals Hidden Associations with Chronic Diseases.</title>
        <authorList>
            <person name="Tisza M.J."/>
            <person name="Buck C.B."/>
        </authorList>
    </citation>
    <scope>NUCLEOTIDE SEQUENCE</scope>
    <source>
        <strain evidence="2">CtqSm5</strain>
    </source>
</reference>
<sequence>MEVNELNVITFSLCKKMINNASIIVTEVKQEITEVKQEVVQVQQEVTVIKDDINSIKEDLSDNVEATEIVNVVLE</sequence>
<feature type="coiled-coil region" evidence="1">
    <location>
        <begin position="18"/>
        <end position="45"/>
    </location>
</feature>
<dbReference type="EMBL" id="BK032642">
    <property type="protein sequence ID" value="DAF52799.1"/>
    <property type="molecule type" value="Genomic_DNA"/>
</dbReference>
<organism evidence="2">
    <name type="scientific">Siphoviridae sp. ctqSm5</name>
    <dbReference type="NCBI Taxonomy" id="2827949"/>
    <lineage>
        <taxon>Viruses</taxon>
        <taxon>Duplodnaviria</taxon>
        <taxon>Heunggongvirae</taxon>
        <taxon>Uroviricota</taxon>
        <taxon>Caudoviricetes</taxon>
    </lineage>
</organism>
<proteinExistence type="predicted"/>